<dbReference type="AlphaFoldDB" id="F4Q962"/>
<reference evidence="3" key="1">
    <citation type="journal article" date="2011" name="Genome Res.">
        <title>Phylogeny-wide analysis of social amoeba genomes highlights ancient origins for complex intercellular communication.</title>
        <authorList>
            <person name="Heidel A.J."/>
            <person name="Lawal H.M."/>
            <person name="Felder M."/>
            <person name="Schilde C."/>
            <person name="Helps N.R."/>
            <person name="Tunggal B."/>
            <person name="Rivero F."/>
            <person name="John U."/>
            <person name="Schleicher M."/>
            <person name="Eichinger L."/>
            <person name="Platzer M."/>
            <person name="Noegel A.A."/>
            <person name="Schaap P."/>
            <person name="Gloeckner G."/>
        </authorList>
    </citation>
    <scope>NUCLEOTIDE SEQUENCE [LARGE SCALE GENOMIC DNA]</scope>
    <source>
        <strain evidence="3">SH3</strain>
    </source>
</reference>
<dbReference type="Proteomes" id="UP000007797">
    <property type="component" value="Unassembled WGS sequence"/>
</dbReference>
<evidence type="ECO:0000313" key="3">
    <source>
        <dbReference type="Proteomes" id="UP000007797"/>
    </source>
</evidence>
<feature type="domain" description="CHAT" evidence="1">
    <location>
        <begin position="2"/>
        <end position="248"/>
    </location>
</feature>
<dbReference type="KEGG" id="dfa:DFA_10061"/>
<dbReference type="OrthoDB" id="626167at2759"/>
<name>F4Q962_CACFS</name>
<proteinExistence type="predicted"/>
<dbReference type="Pfam" id="PF12770">
    <property type="entry name" value="CHAT"/>
    <property type="match status" value="1"/>
</dbReference>
<gene>
    <name evidence="2" type="ORF">DFA_10061</name>
</gene>
<feature type="non-terminal residue" evidence="2">
    <location>
        <position position="1"/>
    </location>
</feature>
<dbReference type="EMBL" id="GL883026">
    <property type="protein sequence ID" value="EGG15231.1"/>
    <property type="molecule type" value="Genomic_DNA"/>
</dbReference>
<keyword evidence="3" id="KW-1185">Reference proteome</keyword>
<dbReference type="InterPro" id="IPR024983">
    <property type="entry name" value="CHAT_dom"/>
</dbReference>
<evidence type="ECO:0000313" key="2">
    <source>
        <dbReference type="EMBL" id="EGG15231.1"/>
    </source>
</evidence>
<dbReference type="RefSeq" id="XP_004351951.1">
    <property type="nucleotide sequence ID" value="XM_004351899.1"/>
</dbReference>
<dbReference type="STRING" id="1054147.F4Q962"/>
<evidence type="ECO:0000259" key="1">
    <source>
        <dbReference type="Pfam" id="PF12770"/>
    </source>
</evidence>
<accession>F4Q962</accession>
<sequence length="250" mass="28060">SVPFSALIDKNGQYLVERFPISTTPSLSLMNTLSKLPHINNNNNNKNVFLVGNPIGSGLDFTEVEVNKCQQLFEQSEYNCHRLIRSNATLPNVKSILENTRLQHIHFACHSGFNGKNNYSLFKGSLDLSRRRNGKAAKLYSEDIIQLGNGIQSDTVFLSCCHSGKGNNKQQGLIGLVWSFHCTGALSVVASHWELPDTDLTVRMIECFYDNMINKKLNKAQSLRQAQLIAINQYHHDPRSWAPIFLSGLI</sequence>
<protein>
    <recommendedName>
        <fullName evidence="1">CHAT domain-containing protein</fullName>
    </recommendedName>
</protein>
<dbReference type="GeneID" id="14867188"/>
<organism evidence="2 3">
    <name type="scientific">Cavenderia fasciculata</name>
    <name type="common">Slime mold</name>
    <name type="synonym">Dictyostelium fasciculatum</name>
    <dbReference type="NCBI Taxonomy" id="261658"/>
    <lineage>
        <taxon>Eukaryota</taxon>
        <taxon>Amoebozoa</taxon>
        <taxon>Evosea</taxon>
        <taxon>Eumycetozoa</taxon>
        <taxon>Dictyostelia</taxon>
        <taxon>Acytosteliales</taxon>
        <taxon>Cavenderiaceae</taxon>
        <taxon>Cavenderia</taxon>
    </lineage>
</organism>